<reference evidence="8" key="3">
    <citation type="submission" date="2015-02" db="UniProtKB">
        <authorList>
            <consortium name="EnsemblProtists"/>
        </authorList>
    </citation>
    <scope>IDENTIFICATION</scope>
    <source>
        <strain evidence="8">DAOM BR144</strain>
    </source>
</reference>
<reference evidence="9" key="2">
    <citation type="submission" date="2010-04" db="EMBL/GenBank/DDBJ databases">
        <authorList>
            <person name="Buell R."/>
            <person name="Hamilton J."/>
            <person name="Hostetler J."/>
        </authorList>
    </citation>
    <scope>NUCLEOTIDE SEQUENCE [LARGE SCALE GENOMIC DNA]</scope>
    <source>
        <strain evidence="9">DAOM:BR144</strain>
    </source>
</reference>
<dbReference type="UniPathway" id="UPA00067">
    <property type="reaction ID" value="UER00123"/>
</dbReference>
<evidence type="ECO:0000256" key="3">
    <source>
        <dbReference type="ARBA" id="ARBA00013192"/>
    </source>
</evidence>
<evidence type="ECO:0000313" key="9">
    <source>
        <dbReference type="Proteomes" id="UP000019132"/>
    </source>
</evidence>
<protein>
    <recommendedName>
        <fullName evidence="4">L-ectoine synthase</fullName>
        <ecNumber evidence="3">4.2.1.108</ecNumber>
    </recommendedName>
    <alternativeName>
        <fullName evidence="6">N-acetyldiaminobutyrate dehydratase</fullName>
    </alternativeName>
</protein>
<comment type="pathway">
    <text evidence="1">Amine and polyamine biosynthesis; ectoine biosynthesis; L-ectoine from L-aspartate 4-semialdehyde: step 3/3.</text>
</comment>
<evidence type="ECO:0000256" key="4">
    <source>
        <dbReference type="ARBA" id="ARBA00019707"/>
    </source>
</evidence>
<dbReference type="EMBL" id="GL376564">
    <property type="status" value="NOT_ANNOTATED_CDS"/>
    <property type="molecule type" value="Genomic_DNA"/>
</dbReference>
<dbReference type="AlphaFoldDB" id="K3WIQ0"/>
<evidence type="ECO:0000256" key="7">
    <source>
        <dbReference type="ARBA" id="ARBA00048714"/>
    </source>
</evidence>
<comment type="catalytic activity">
    <reaction evidence="7">
        <text>(2S)-4-acetamido-2-aminobutanoate = L-ectoine + H2O</text>
        <dbReference type="Rhea" id="RHEA:17281"/>
        <dbReference type="ChEBI" id="CHEBI:15377"/>
        <dbReference type="ChEBI" id="CHEBI:58515"/>
        <dbReference type="ChEBI" id="CHEBI:58929"/>
        <dbReference type="EC" id="4.2.1.108"/>
    </reaction>
</comment>
<dbReference type="GO" id="GO:0019491">
    <property type="term" value="P:ectoine biosynthetic process"/>
    <property type="evidence" value="ECO:0007669"/>
    <property type="project" value="UniProtKB-UniPathway"/>
</dbReference>
<dbReference type="Proteomes" id="UP000019132">
    <property type="component" value="Unassembled WGS sequence"/>
</dbReference>
<reference evidence="9" key="1">
    <citation type="journal article" date="2010" name="Genome Biol.">
        <title>Genome sequence of the necrotrophic plant pathogen Pythium ultimum reveals original pathogenicity mechanisms and effector repertoire.</title>
        <authorList>
            <person name="Levesque C.A."/>
            <person name="Brouwer H."/>
            <person name="Cano L."/>
            <person name="Hamilton J.P."/>
            <person name="Holt C."/>
            <person name="Huitema E."/>
            <person name="Raffaele S."/>
            <person name="Robideau G.P."/>
            <person name="Thines M."/>
            <person name="Win J."/>
            <person name="Zerillo M.M."/>
            <person name="Beakes G.W."/>
            <person name="Boore J.L."/>
            <person name="Busam D."/>
            <person name="Dumas B."/>
            <person name="Ferriera S."/>
            <person name="Fuerstenberg S.I."/>
            <person name="Gachon C.M."/>
            <person name="Gaulin E."/>
            <person name="Govers F."/>
            <person name="Grenville-Briggs L."/>
            <person name="Horner N."/>
            <person name="Hostetler J."/>
            <person name="Jiang R.H."/>
            <person name="Johnson J."/>
            <person name="Krajaejun T."/>
            <person name="Lin H."/>
            <person name="Meijer H.J."/>
            <person name="Moore B."/>
            <person name="Morris P."/>
            <person name="Phuntmart V."/>
            <person name="Puiu D."/>
            <person name="Shetty J."/>
            <person name="Stajich J.E."/>
            <person name="Tripathy S."/>
            <person name="Wawra S."/>
            <person name="van West P."/>
            <person name="Whitty B.R."/>
            <person name="Coutinho P.M."/>
            <person name="Henrissat B."/>
            <person name="Martin F."/>
            <person name="Thomas P.D."/>
            <person name="Tyler B.M."/>
            <person name="De Vries R.P."/>
            <person name="Kamoun S."/>
            <person name="Yandell M."/>
            <person name="Tisserat N."/>
            <person name="Buell C.R."/>
        </authorList>
    </citation>
    <scope>NUCLEOTIDE SEQUENCE</scope>
    <source>
        <strain evidence="9">DAOM:BR144</strain>
    </source>
</reference>
<dbReference type="EC" id="4.2.1.108" evidence="3"/>
<dbReference type="InterPro" id="IPR010462">
    <property type="entry name" value="Ectoine_synth"/>
</dbReference>
<dbReference type="SUPFAM" id="SSF51182">
    <property type="entry name" value="RmlC-like cupins"/>
    <property type="match status" value="1"/>
</dbReference>
<evidence type="ECO:0000256" key="2">
    <source>
        <dbReference type="ARBA" id="ARBA00009637"/>
    </source>
</evidence>
<dbReference type="PANTHER" id="PTHR39289:SF1">
    <property type="entry name" value="L-ECTOINE SYNTHASE"/>
    <property type="match status" value="1"/>
</dbReference>
<dbReference type="PANTHER" id="PTHR39289">
    <property type="match status" value="1"/>
</dbReference>
<dbReference type="InterPro" id="IPR014710">
    <property type="entry name" value="RmlC-like_jellyroll"/>
</dbReference>
<keyword evidence="5" id="KW-0456">Lyase</keyword>
<keyword evidence="9" id="KW-1185">Reference proteome</keyword>
<dbReference type="eggNOG" id="ENOG502S321">
    <property type="taxonomic scope" value="Eukaryota"/>
</dbReference>
<name>K3WIQ0_GLOUD</name>
<organism evidence="8 9">
    <name type="scientific">Globisporangium ultimum (strain ATCC 200006 / CBS 805.95 / DAOM BR144)</name>
    <name type="common">Pythium ultimum</name>
    <dbReference type="NCBI Taxonomy" id="431595"/>
    <lineage>
        <taxon>Eukaryota</taxon>
        <taxon>Sar</taxon>
        <taxon>Stramenopiles</taxon>
        <taxon>Oomycota</taxon>
        <taxon>Peronosporomycetes</taxon>
        <taxon>Pythiales</taxon>
        <taxon>Pythiaceae</taxon>
        <taxon>Globisporangium</taxon>
    </lineage>
</organism>
<dbReference type="OMA" id="CVFNPPI"/>
<comment type="similarity">
    <text evidence="2">Belongs to the ectoine synthase family.</text>
</comment>
<sequence>MLMSLRASASAAASHTLGRRLLHASRASSFLFRGPADVNAVTSENGALESRRYLLRGDACGFSVQHEILKKGTPARLEFRNHVYAVMITSGHGKVALLDHQGKVNKNHVHSVSAGSFFALNASESIELQAESDELHAVSVMNPPLVGSEQRLANGVFPVVDQDGVEREEYDHTMSRRLFEAPESLKAGSSPMKNDPLF</sequence>
<dbReference type="VEuPathDB" id="FungiDB:PYU1_G004831"/>
<dbReference type="Pfam" id="PF06339">
    <property type="entry name" value="Ectoine_synth"/>
    <property type="match status" value="1"/>
</dbReference>
<dbReference type="InterPro" id="IPR011051">
    <property type="entry name" value="RmlC_Cupin_sf"/>
</dbReference>
<dbReference type="InParanoid" id="K3WIQ0"/>
<dbReference type="HOGENOM" id="CLU_1380563_0_0_1"/>
<dbReference type="Gene3D" id="2.60.120.10">
    <property type="entry name" value="Jelly Rolls"/>
    <property type="match status" value="1"/>
</dbReference>
<evidence type="ECO:0000313" key="8">
    <source>
        <dbReference type="EnsemblProtists" id="PYU1_T004842"/>
    </source>
</evidence>
<evidence type="ECO:0000256" key="5">
    <source>
        <dbReference type="ARBA" id="ARBA00023239"/>
    </source>
</evidence>
<dbReference type="EnsemblProtists" id="PYU1_T004842">
    <property type="protein sequence ID" value="PYU1_T004842"/>
    <property type="gene ID" value="PYU1_G004831"/>
</dbReference>
<accession>K3WIQ0</accession>
<dbReference type="GO" id="GO:0033990">
    <property type="term" value="F:ectoine synthase activity"/>
    <property type="evidence" value="ECO:0007669"/>
    <property type="project" value="UniProtKB-EC"/>
</dbReference>
<evidence type="ECO:0000256" key="1">
    <source>
        <dbReference type="ARBA" id="ARBA00005181"/>
    </source>
</evidence>
<proteinExistence type="inferred from homology"/>
<evidence type="ECO:0000256" key="6">
    <source>
        <dbReference type="ARBA" id="ARBA00033271"/>
    </source>
</evidence>